<dbReference type="InterPro" id="IPR025202">
    <property type="entry name" value="PLD-like_dom"/>
</dbReference>
<dbReference type="InterPro" id="IPR027379">
    <property type="entry name" value="CLS_N"/>
</dbReference>
<keyword evidence="4" id="KW-0808">Transferase</keyword>
<dbReference type="InterPro" id="IPR022924">
    <property type="entry name" value="Cardiolipin_synthase"/>
</dbReference>
<keyword evidence="2" id="KW-1003">Cell membrane</keyword>
<dbReference type="CDD" id="cd09110">
    <property type="entry name" value="PLDc_CLS_1"/>
    <property type="match status" value="1"/>
</dbReference>
<evidence type="ECO:0000256" key="9">
    <source>
        <dbReference type="ARBA" id="ARBA00023136"/>
    </source>
</evidence>
<keyword evidence="5 13" id="KW-0812">Transmembrane</keyword>
<gene>
    <name evidence="15" type="primary">cls</name>
    <name evidence="15" type="ORF">HF295_05390</name>
</gene>
<evidence type="ECO:0000256" key="10">
    <source>
        <dbReference type="ARBA" id="ARBA00023209"/>
    </source>
</evidence>
<dbReference type="SMART" id="SM00155">
    <property type="entry name" value="PLDc"/>
    <property type="match status" value="2"/>
</dbReference>
<dbReference type="EC" id="2.7.8.-" evidence="12"/>
<keyword evidence="8" id="KW-0443">Lipid metabolism</keyword>
<evidence type="ECO:0000256" key="11">
    <source>
        <dbReference type="ARBA" id="ARBA00023264"/>
    </source>
</evidence>
<feature type="domain" description="PLD phosphodiesterase" evidence="14">
    <location>
        <begin position="246"/>
        <end position="273"/>
    </location>
</feature>
<accession>A0A7L6N498</accession>
<dbReference type="Pfam" id="PF13396">
    <property type="entry name" value="PLDc_N"/>
    <property type="match status" value="1"/>
</dbReference>
<dbReference type="Pfam" id="PF13091">
    <property type="entry name" value="PLDc_2"/>
    <property type="match status" value="2"/>
</dbReference>
<keyword evidence="16" id="KW-1185">Reference proteome</keyword>
<evidence type="ECO:0000313" key="15">
    <source>
        <dbReference type="EMBL" id="QLY40322.1"/>
    </source>
</evidence>
<protein>
    <recommendedName>
        <fullName evidence="12">Cardiolipin synthase</fullName>
        <ecNumber evidence="12">2.7.8.-</ecNumber>
    </recommendedName>
</protein>
<dbReference type="PANTHER" id="PTHR21248:SF22">
    <property type="entry name" value="PHOSPHOLIPASE D"/>
    <property type="match status" value="1"/>
</dbReference>
<keyword evidence="3" id="KW-0444">Lipid biosynthesis</keyword>
<evidence type="ECO:0000259" key="14">
    <source>
        <dbReference type="PROSITE" id="PS50035"/>
    </source>
</evidence>
<keyword evidence="7 13" id="KW-1133">Transmembrane helix</keyword>
<evidence type="ECO:0000256" key="12">
    <source>
        <dbReference type="NCBIfam" id="TIGR04265"/>
    </source>
</evidence>
<keyword evidence="9 13" id="KW-0472">Membrane</keyword>
<dbReference type="NCBIfam" id="TIGR04265">
    <property type="entry name" value="bac_cardiolipin"/>
    <property type="match status" value="1"/>
</dbReference>
<dbReference type="PANTHER" id="PTHR21248">
    <property type="entry name" value="CARDIOLIPIN SYNTHASE"/>
    <property type="match status" value="1"/>
</dbReference>
<dbReference type="GO" id="GO:0008808">
    <property type="term" value="F:cardiolipin synthase activity"/>
    <property type="evidence" value="ECO:0007669"/>
    <property type="project" value="UniProtKB-UniRule"/>
</dbReference>
<keyword evidence="11" id="KW-1208">Phospholipid metabolism</keyword>
<keyword evidence="6" id="KW-0677">Repeat</keyword>
<dbReference type="KEGG" id="tbk:HF295_05390"/>
<dbReference type="Gene3D" id="3.30.870.10">
    <property type="entry name" value="Endonuclease Chain A"/>
    <property type="match status" value="2"/>
</dbReference>
<comment type="subcellular location">
    <subcellularLocation>
        <location evidence="1">Cell membrane</location>
        <topology evidence="1">Multi-pass membrane protein</topology>
    </subcellularLocation>
</comment>
<keyword evidence="10" id="KW-0594">Phospholipid biosynthesis</keyword>
<evidence type="ECO:0000256" key="6">
    <source>
        <dbReference type="ARBA" id="ARBA00022737"/>
    </source>
</evidence>
<dbReference type="CDD" id="cd09112">
    <property type="entry name" value="PLDc_CLS_2"/>
    <property type="match status" value="1"/>
</dbReference>
<evidence type="ECO:0000256" key="4">
    <source>
        <dbReference type="ARBA" id="ARBA00022679"/>
    </source>
</evidence>
<evidence type="ECO:0000256" key="2">
    <source>
        <dbReference type="ARBA" id="ARBA00022475"/>
    </source>
</evidence>
<proteinExistence type="predicted"/>
<dbReference type="Proteomes" id="UP000512167">
    <property type="component" value="Chromosome"/>
</dbReference>
<reference evidence="15 16" key="1">
    <citation type="submission" date="2020-04" db="EMBL/GenBank/DDBJ databases">
        <authorList>
            <person name="Zheng R.K."/>
            <person name="Sun C.M."/>
        </authorList>
    </citation>
    <scope>NUCLEOTIDE SEQUENCE [LARGE SCALE GENOMIC DNA]</scope>
    <source>
        <strain evidence="16">zrk29</strain>
    </source>
</reference>
<dbReference type="InterPro" id="IPR001736">
    <property type="entry name" value="PLipase_D/transphosphatidylase"/>
</dbReference>
<dbReference type="AlphaFoldDB" id="A0A7L6N498"/>
<dbReference type="PROSITE" id="PS50035">
    <property type="entry name" value="PLD"/>
    <property type="match status" value="2"/>
</dbReference>
<evidence type="ECO:0000256" key="3">
    <source>
        <dbReference type="ARBA" id="ARBA00022516"/>
    </source>
</evidence>
<feature type="transmembrane region" description="Helical" evidence="13">
    <location>
        <begin position="71"/>
        <end position="90"/>
    </location>
</feature>
<feature type="domain" description="PLD phosphodiesterase" evidence="14">
    <location>
        <begin position="420"/>
        <end position="447"/>
    </location>
</feature>
<dbReference type="RefSeq" id="WP_312031149.1">
    <property type="nucleotide sequence ID" value="NZ_CP051151.1"/>
</dbReference>
<evidence type="ECO:0000256" key="8">
    <source>
        <dbReference type="ARBA" id="ARBA00023098"/>
    </source>
</evidence>
<evidence type="ECO:0000313" key="16">
    <source>
        <dbReference type="Proteomes" id="UP000512167"/>
    </source>
</evidence>
<dbReference type="GO" id="GO:0005886">
    <property type="term" value="C:plasma membrane"/>
    <property type="evidence" value="ECO:0007669"/>
    <property type="project" value="UniProtKB-SubCell"/>
</dbReference>
<dbReference type="GO" id="GO:0032049">
    <property type="term" value="P:cardiolipin biosynthetic process"/>
    <property type="evidence" value="ECO:0007669"/>
    <property type="project" value="UniProtKB-UniRule"/>
</dbReference>
<evidence type="ECO:0000256" key="7">
    <source>
        <dbReference type="ARBA" id="ARBA00022989"/>
    </source>
</evidence>
<organism evidence="15 16">
    <name type="scientific">Hujiaoplasma nucleasis</name>
    <dbReference type="NCBI Taxonomy" id="2725268"/>
    <lineage>
        <taxon>Bacteria</taxon>
        <taxon>Bacillati</taxon>
        <taxon>Mycoplasmatota</taxon>
        <taxon>Mollicutes</taxon>
        <taxon>Candidatus Izemoplasmatales</taxon>
        <taxon>Hujiaoplasmataceae</taxon>
        <taxon>Hujiaoplasma</taxon>
    </lineage>
</organism>
<feature type="transmembrane region" description="Helical" evidence="13">
    <location>
        <begin position="38"/>
        <end position="59"/>
    </location>
</feature>
<dbReference type="SUPFAM" id="SSF56024">
    <property type="entry name" value="Phospholipase D/nuclease"/>
    <property type="match status" value="2"/>
</dbReference>
<evidence type="ECO:0000256" key="5">
    <source>
        <dbReference type="ARBA" id="ARBA00022692"/>
    </source>
</evidence>
<dbReference type="EMBL" id="CP051151">
    <property type="protein sequence ID" value="QLY40322.1"/>
    <property type="molecule type" value="Genomic_DNA"/>
</dbReference>
<sequence length="506" mass="58623">MKRIFAIFALGVFAAFVYTISAMQYNYINNVIRIFSGNVFGFIVSGFLGLIAIIILVRVLLKEDYAYNKSYWLLIIVLNPILGMILYGIFARDFHLRKFPKTRPLIAHKAFLAYEQKLKEDISRYPYHEVFEFIENHTSRTIYKDNTSVLLLNNGDQFFPKLAEEINKAKDFIFMEFYILKTDNIGKKILNLLAKKVQENVKVYVLYDHFGSNKHIDYKYLDDLHKQGIVFSVFDPQTLSVFNSNLNFRNHRKVTVIDGKVGFIGGMNLGDEYNHQSKKFGFWRDTQIMLEGQGVLGLYNVFIKDWYYVNNHVLDLYRSPDKVVDNGLLSVIESGPDFESGLIKHVYLKMITEAKKSIKLTTPYLILEPEIMAALKVAAHSGVRIQLMVPGKHDYIAVGYATKSYYEPLLKMNVEIYEYEDKFIHAKTLMIDDALASVGTVNIDPRSLNLNFEATAVFVNRTVDDLVKTFNEDLLISKRITKEEWRKRGIFTRIAQGWFNLFSPMF</sequence>
<evidence type="ECO:0000256" key="1">
    <source>
        <dbReference type="ARBA" id="ARBA00004651"/>
    </source>
</evidence>
<name>A0A7L6N498_9MOLU</name>
<evidence type="ECO:0000256" key="13">
    <source>
        <dbReference type="SAM" id="Phobius"/>
    </source>
</evidence>